<keyword evidence="2" id="KW-0472">Membrane</keyword>
<gene>
    <name evidence="5" type="ORF">Q73A0000_05825</name>
</gene>
<protein>
    <submittedName>
        <fullName evidence="5">AraC family transcriptional regulator</fullName>
    </submittedName>
</protein>
<dbReference type="GO" id="GO:0003700">
    <property type="term" value="F:DNA-binding transcription factor activity"/>
    <property type="evidence" value="ECO:0007669"/>
    <property type="project" value="InterPro"/>
</dbReference>
<feature type="transmembrane region" description="Helical" evidence="2">
    <location>
        <begin position="388"/>
        <end position="408"/>
    </location>
</feature>
<keyword evidence="1" id="KW-0238">DNA-binding</keyword>
<name>A0A7M2Y928_9FLAO</name>
<sequence length="573" mass="67702">MSCFKKISIVVLIAVIFNCLRASNPSDYTAIRKNYENFKKNDKKALPYVNSYIKKAKKESNFPKLVQGYRDAVLFNSSAYQKLVYSDSMIYAALRSGDEDLISTAYLGKGIIYYSDFKRFKPALDEYVKAYQYSKDTNDKYLKHKVIYHLGMVKNYLGYYEEALTHFIECAGFFETKTKENLHTNELYNNTRGYFNSLHQLTICYGNTQQYVKADSIITLAFAKIDKSDKTHDFLIERSYFLKSRGILNLCLNNYEGATNDLNQALHNIIRVGDFEWASIIYYNLGRSHLKFDHDKAINYFQKVDSIFTKHRFVVPRIRNNYEFLINHYKEKKNIERQLYYTNQLLKADSLLSKDFTYLSLKIHREYDRQSLLDQKKGLEKSNFNRTMLASVLLLLIIILLIYYIFYFRKRREVKLKYLALLNTLNDDQRGIGVERNIPKSAAESNRKLTDTITLDLIEKFKIFEENKDFLKPGLTQNKLAVRMKTNTNYLSKFINQSKGMNFTRYIAELRIEYITKLLYTERKYLNYNIEAIAEEFGYANRQSFSDQFFEINGIRPIDFVKRRKAEIENDND</sequence>
<dbReference type="SUPFAM" id="SSF48452">
    <property type="entry name" value="TPR-like"/>
    <property type="match status" value="2"/>
</dbReference>
<feature type="chain" id="PRO_5032417724" evidence="3">
    <location>
        <begin position="23"/>
        <end position="573"/>
    </location>
</feature>
<evidence type="ECO:0000256" key="1">
    <source>
        <dbReference type="ARBA" id="ARBA00023125"/>
    </source>
</evidence>
<keyword evidence="2" id="KW-0812">Transmembrane</keyword>
<keyword evidence="6" id="KW-1185">Reference proteome</keyword>
<feature type="signal peptide" evidence="3">
    <location>
        <begin position="1"/>
        <end position="22"/>
    </location>
</feature>
<dbReference type="EMBL" id="CP040442">
    <property type="protein sequence ID" value="QOW09912.1"/>
    <property type="molecule type" value="Genomic_DNA"/>
</dbReference>
<evidence type="ECO:0000256" key="3">
    <source>
        <dbReference type="SAM" id="SignalP"/>
    </source>
</evidence>
<feature type="domain" description="HTH araC/xylS-type" evidence="4">
    <location>
        <begin position="447"/>
        <end position="563"/>
    </location>
</feature>
<dbReference type="PANTHER" id="PTHR43280">
    <property type="entry name" value="ARAC-FAMILY TRANSCRIPTIONAL REGULATOR"/>
    <property type="match status" value="1"/>
</dbReference>
<dbReference type="Pfam" id="PF12833">
    <property type="entry name" value="HTH_18"/>
    <property type="match status" value="1"/>
</dbReference>
<dbReference type="AlphaFoldDB" id="A0A7M2Y928"/>
<evidence type="ECO:0000313" key="5">
    <source>
        <dbReference type="EMBL" id="QOW09912.1"/>
    </source>
</evidence>
<dbReference type="GO" id="GO:0043565">
    <property type="term" value="F:sequence-specific DNA binding"/>
    <property type="evidence" value="ECO:0007669"/>
    <property type="project" value="InterPro"/>
</dbReference>
<evidence type="ECO:0000313" key="6">
    <source>
        <dbReference type="Proteomes" id="UP000594195"/>
    </source>
</evidence>
<dbReference type="PANTHER" id="PTHR43280:SF2">
    <property type="entry name" value="HTH-TYPE TRANSCRIPTIONAL REGULATOR EXSA"/>
    <property type="match status" value="1"/>
</dbReference>
<dbReference type="PROSITE" id="PS01124">
    <property type="entry name" value="HTH_ARAC_FAMILY_2"/>
    <property type="match status" value="1"/>
</dbReference>
<dbReference type="KEGG" id="kfa:Q73A0000_05825"/>
<accession>A0A7M2Y928</accession>
<proteinExistence type="predicted"/>
<dbReference type="Gene3D" id="1.10.10.60">
    <property type="entry name" value="Homeodomain-like"/>
    <property type="match status" value="2"/>
</dbReference>
<dbReference type="Proteomes" id="UP000594195">
    <property type="component" value="Chromosome"/>
</dbReference>
<keyword evidence="2" id="KW-1133">Transmembrane helix</keyword>
<reference evidence="5 6" key="1">
    <citation type="submission" date="2019-05" db="EMBL/GenBank/DDBJ databases">
        <title>Chryseobacterium sp. isolated from King George Island, maritime Antarctica.</title>
        <authorList>
            <person name="Peng X."/>
        </authorList>
    </citation>
    <scope>NUCLEOTIDE SEQUENCE [LARGE SCALE GENOMIC DNA]</scope>
    <source>
        <strain evidence="5 6">7-3A</strain>
    </source>
</reference>
<keyword evidence="3" id="KW-0732">Signal</keyword>
<dbReference type="RefSeq" id="WP_193813148.1">
    <property type="nucleotide sequence ID" value="NZ_CP040442.1"/>
</dbReference>
<organism evidence="5 6">
    <name type="scientific">Kaistella flava</name>
    <name type="common">ex Peng et al. 2021</name>
    <dbReference type="NCBI Taxonomy" id="2038776"/>
    <lineage>
        <taxon>Bacteria</taxon>
        <taxon>Pseudomonadati</taxon>
        <taxon>Bacteroidota</taxon>
        <taxon>Flavobacteriia</taxon>
        <taxon>Flavobacteriales</taxon>
        <taxon>Weeksellaceae</taxon>
        <taxon>Chryseobacterium group</taxon>
        <taxon>Kaistella</taxon>
    </lineage>
</organism>
<dbReference type="InterPro" id="IPR018060">
    <property type="entry name" value="HTH_AraC"/>
</dbReference>
<dbReference type="SMART" id="SM00342">
    <property type="entry name" value="HTH_ARAC"/>
    <property type="match status" value="1"/>
</dbReference>
<evidence type="ECO:0000256" key="2">
    <source>
        <dbReference type="SAM" id="Phobius"/>
    </source>
</evidence>
<dbReference type="Gene3D" id="1.25.40.10">
    <property type="entry name" value="Tetratricopeptide repeat domain"/>
    <property type="match status" value="2"/>
</dbReference>
<dbReference type="InterPro" id="IPR011990">
    <property type="entry name" value="TPR-like_helical_dom_sf"/>
</dbReference>
<evidence type="ECO:0000259" key="4">
    <source>
        <dbReference type="PROSITE" id="PS01124"/>
    </source>
</evidence>